<name>A0A812CSK4_ACAPH</name>
<feature type="transmembrane region" description="Helical" evidence="1">
    <location>
        <begin position="152"/>
        <end position="169"/>
    </location>
</feature>
<keyword evidence="3" id="KW-1185">Reference proteome</keyword>
<sequence length="186" mass="21960">MVFYRYLIFLSFFLSFFLSYSMSLVLSPSIYFYFSYLRSLTIFLSLILNLSLSHSFSPFSLYYSLCFSLSYCHSFSLLQSFFCFSFSHSLSHCQSILLSLSLSLRVFRHFLFHSFSLSTFLFFYLSFLFYLLPPVSLSLSLPVFLTFSSSLSRFPTFSLIACLILSPFLSRIQSFSFRFFYTFRFS</sequence>
<evidence type="ECO:0000256" key="1">
    <source>
        <dbReference type="SAM" id="Phobius"/>
    </source>
</evidence>
<dbReference type="AlphaFoldDB" id="A0A812CSK4"/>
<keyword evidence="1" id="KW-0812">Transmembrane</keyword>
<proteinExistence type="predicted"/>
<comment type="caution">
    <text evidence="2">The sequence shown here is derived from an EMBL/GenBank/DDBJ whole genome shotgun (WGS) entry which is preliminary data.</text>
</comment>
<dbReference type="Proteomes" id="UP000597762">
    <property type="component" value="Unassembled WGS sequence"/>
</dbReference>
<feature type="transmembrane region" description="Helical" evidence="1">
    <location>
        <begin position="33"/>
        <end position="52"/>
    </location>
</feature>
<keyword evidence="1" id="KW-1133">Transmembrane helix</keyword>
<evidence type="ECO:0000313" key="2">
    <source>
        <dbReference type="EMBL" id="CAE1276838.1"/>
    </source>
</evidence>
<organism evidence="2 3">
    <name type="scientific">Acanthosepion pharaonis</name>
    <name type="common">Pharaoh cuttlefish</name>
    <name type="synonym">Sepia pharaonis</name>
    <dbReference type="NCBI Taxonomy" id="158019"/>
    <lineage>
        <taxon>Eukaryota</taxon>
        <taxon>Metazoa</taxon>
        <taxon>Spiralia</taxon>
        <taxon>Lophotrochozoa</taxon>
        <taxon>Mollusca</taxon>
        <taxon>Cephalopoda</taxon>
        <taxon>Coleoidea</taxon>
        <taxon>Decapodiformes</taxon>
        <taxon>Sepiida</taxon>
        <taxon>Sepiina</taxon>
        <taxon>Sepiidae</taxon>
        <taxon>Acanthosepion</taxon>
    </lineage>
</organism>
<gene>
    <name evidence="2" type="ORF">SPHA_40293</name>
</gene>
<evidence type="ECO:0000313" key="3">
    <source>
        <dbReference type="Proteomes" id="UP000597762"/>
    </source>
</evidence>
<accession>A0A812CSK4</accession>
<keyword evidence="1" id="KW-0472">Membrane</keyword>
<reference evidence="2" key="1">
    <citation type="submission" date="2021-01" db="EMBL/GenBank/DDBJ databases">
        <authorList>
            <person name="Li R."/>
            <person name="Bekaert M."/>
        </authorList>
    </citation>
    <scope>NUCLEOTIDE SEQUENCE</scope>
    <source>
        <strain evidence="2">Farmed</strain>
    </source>
</reference>
<protein>
    <submittedName>
        <fullName evidence="2">Uncharacterized protein</fullName>
    </submittedName>
</protein>
<dbReference type="EMBL" id="CAHIKZ030001902">
    <property type="protein sequence ID" value="CAE1276838.1"/>
    <property type="molecule type" value="Genomic_DNA"/>
</dbReference>
<feature type="transmembrane region" description="Helical" evidence="1">
    <location>
        <begin position="110"/>
        <end position="132"/>
    </location>
</feature>